<evidence type="ECO:0000313" key="2">
    <source>
        <dbReference type="Proteomes" id="UP000830768"/>
    </source>
</evidence>
<keyword evidence="2" id="KW-1185">Reference proteome</keyword>
<protein>
    <submittedName>
        <fullName evidence="1">Uncharacterized protein</fullName>
    </submittedName>
</protein>
<proteinExistence type="predicted"/>
<dbReference type="EMBL" id="CP090031">
    <property type="protein sequence ID" value="UPK91156.1"/>
    <property type="molecule type" value="Genomic_DNA"/>
</dbReference>
<name>A0ACD3YQJ8_FUSSC</name>
<sequence>MRVKVPSASSSTSRQVAEAVRSPSPVPAESSSSSPPRDGALPLIQLKVWHFSETGRDLELTCSFAEELSEVDLPGWKIQATNSASDARNRRDKFVPVVLDLKYQPVPGGQGGITKPPRSSYECSSIRLFHPSSTSSSVTVSHQISNVEKDTRKLAYKDIGDLAVKAVQGCDLENEWLAVGMELARKAIAEGVVRVVSKSRRRTAYDRSFAAFKCYQALENALKLDCKKLSDPESVGNQDLYLSVAQMAIAFQIVPFYKMEREVYLEKFFRTPIRIICLASPFVSLIACVYFWNKHKQFDHLG</sequence>
<accession>A0ACD3YQJ8</accession>
<evidence type="ECO:0000313" key="1">
    <source>
        <dbReference type="EMBL" id="UPK91156.1"/>
    </source>
</evidence>
<gene>
    <name evidence="1" type="ORF">LCI18_002091</name>
</gene>
<reference evidence="1" key="1">
    <citation type="submission" date="2021-11" db="EMBL/GenBank/DDBJ databases">
        <title>Fusarium solani-melongenae Genome sequencing and assembly.</title>
        <authorList>
            <person name="Xie S."/>
            <person name="Huang L."/>
            <person name="Zhang X."/>
        </authorList>
    </citation>
    <scope>NUCLEOTIDE SEQUENCE</scope>
    <source>
        <strain evidence="1">CRI 24-3</strain>
    </source>
</reference>
<organism evidence="1 2">
    <name type="scientific">Fusarium solani subsp. cucurbitae</name>
    <name type="common">Neocosmosporum cucurbitae</name>
    <dbReference type="NCBI Taxonomy" id="2747967"/>
    <lineage>
        <taxon>Eukaryota</taxon>
        <taxon>Fungi</taxon>
        <taxon>Dikarya</taxon>
        <taxon>Ascomycota</taxon>
        <taxon>Pezizomycotina</taxon>
        <taxon>Sordariomycetes</taxon>
        <taxon>Hypocreomycetidae</taxon>
        <taxon>Hypocreales</taxon>
        <taxon>Nectriaceae</taxon>
        <taxon>Fusarium</taxon>
        <taxon>Fusarium solani species complex</taxon>
    </lineage>
</organism>
<dbReference type="Proteomes" id="UP000830768">
    <property type="component" value="Chromosome 2"/>
</dbReference>